<evidence type="ECO:0000256" key="2">
    <source>
        <dbReference type="ARBA" id="ARBA00022980"/>
    </source>
</evidence>
<evidence type="ECO:0000256" key="5">
    <source>
        <dbReference type="ARBA" id="ARBA00035525"/>
    </source>
</evidence>
<evidence type="ECO:0000256" key="6">
    <source>
        <dbReference type="ARBA" id="ARBA00046740"/>
    </source>
</evidence>
<dbReference type="GO" id="GO:0003735">
    <property type="term" value="F:structural constituent of ribosome"/>
    <property type="evidence" value="ECO:0007669"/>
    <property type="project" value="InterPro"/>
</dbReference>
<sequence>MGTVRMSDTLTHIRNCMAVKRCVARLRITSANVSLARALNRAGYSPGFCITHDLAPGGRQRRCLRLELRRADAPPAMRSLVPASRPGLRVQASAASLRPSVYCNGMAIISTAKGMLTGSLASRLGIGGEVVCHVV</sequence>
<reference evidence="8" key="1">
    <citation type="submission" date="2016-01" db="EMBL/GenBank/DDBJ databases">
        <authorList>
            <person name="Husnik F."/>
        </authorList>
    </citation>
    <scope>NUCLEOTIDE SEQUENCE [LARGE SCALE GENOMIC DNA]</scope>
</reference>
<keyword evidence="2 7" id="KW-0689">Ribosomal protein</keyword>
<keyword evidence="8" id="KW-1185">Reference proteome</keyword>
<dbReference type="InterPro" id="IPR035987">
    <property type="entry name" value="Ribosomal_uS8_sf"/>
</dbReference>
<accession>A0A143WN31</accession>
<comment type="subunit">
    <text evidence="6">Part of the 30S ribosomal subunit. Contacts proteins S5 and S12.</text>
</comment>
<dbReference type="GO" id="GO:0006412">
    <property type="term" value="P:translation"/>
    <property type="evidence" value="ECO:0007669"/>
    <property type="project" value="InterPro"/>
</dbReference>
<protein>
    <recommendedName>
        <fullName evidence="4">Small ribosomal subunit protein uS8</fullName>
    </recommendedName>
    <alternativeName>
        <fullName evidence="5">30S ribosomal protein S8</fullName>
    </alternativeName>
</protein>
<keyword evidence="3" id="KW-0687">Ribonucleoprotein</keyword>
<dbReference type="EMBL" id="LN998830">
    <property type="protein sequence ID" value="CUX76595.1"/>
    <property type="molecule type" value="Genomic_DNA"/>
</dbReference>
<dbReference type="InterPro" id="IPR000630">
    <property type="entry name" value="Ribosomal_uS8"/>
</dbReference>
<evidence type="ECO:0000313" key="7">
    <source>
        <dbReference type="EMBL" id="CUX76595.1"/>
    </source>
</evidence>
<dbReference type="PATRIC" id="fig|189385.5.peg.170"/>
<dbReference type="GO" id="GO:1990904">
    <property type="term" value="C:ribonucleoprotein complex"/>
    <property type="evidence" value="ECO:0007669"/>
    <property type="project" value="UniProtKB-KW"/>
</dbReference>
<name>A0A143WN31_TREPR</name>
<evidence type="ECO:0000256" key="4">
    <source>
        <dbReference type="ARBA" id="ARBA00035258"/>
    </source>
</evidence>
<dbReference type="Gene3D" id="3.30.1490.10">
    <property type="match status" value="1"/>
</dbReference>
<dbReference type="Pfam" id="PF00410">
    <property type="entry name" value="Ribosomal_S8"/>
    <property type="match status" value="1"/>
</dbReference>
<dbReference type="Proteomes" id="UP000075244">
    <property type="component" value="Chromosome I"/>
</dbReference>
<organism evidence="7 8">
    <name type="scientific">Tremblaya princeps</name>
    <dbReference type="NCBI Taxonomy" id="189385"/>
    <lineage>
        <taxon>Bacteria</taxon>
        <taxon>Pseudomonadati</taxon>
        <taxon>Pseudomonadota</taxon>
        <taxon>Betaproteobacteria</taxon>
        <taxon>Candidatus Tremblayella</taxon>
    </lineage>
</organism>
<dbReference type="AlphaFoldDB" id="A0A143WN31"/>
<dbReference type="GO" id="GO:0005840">
    <property type="term" value="C:ribosome"/>
    <property type="evidence" value="ECO:0007669"/>
    <property type="project" value="UniProtKB-KW"/>
</dbReference>
<gene>
    <name evidence="7" type="primary">rpsH</name>
    <name evidence="7" type="ORF">PLON_TP00137</name>
</gene>
<proteinExistence type="inferred from homology"/>
<evidence type="ECO:0000256" key="3">
    <source>
        <dbReference type="ARBA" id="ARBA00023274"/>
    </source>
</evidence>
<evidence type="ECO:0000313" key="8">
    <source>
        <dbReference type="Proteomes" id="UP000075244"/>
    </source>
</evidence>
<dbReference type="SUPFAM" id="SSF56047">
    <property type="entry name" value="Ribosomal protein S8"/>
    <property type="match status" value="1"/>
</dbReference>
<evidence type="ECO:0000256" key="1">
    <source>
        <dbReference type="ARBA" id="ARBA00006471"/>
    </source>
</evidence>
<comment type="similarity">
    <text evidence="1">Belongs to the universal ribosomal protein uS8 family.</text>
</comment>